<comment type="caution">
    <text evidence="1">The sequence shown here is derived from an EMBL/GenBank/DDBJ whole genome shotgun (WGS) entry which is preliminary data.</text>
</comment>
<organism evidence="1 2">
    <name type="scientific">Pseudomonas poae</name>
    <dbReference type="NCBI Taxonomy" id="200451"/>
    <lineage>
        <taxon>Bacteria</taxon>
        <taxon>Pseudomonadati</taxon>
        <taxon>Pseudomonadota</taxon>
        <taxon>Gammaproteobacteria</taxon>
        <taxon>Pseudomonadales</taxon>
        <taxon>Pseudomonadaceae</taxon>
        <taxon>Pseudomonas</taxon>
    </lineage>
</organism>
<protein>
    <submittedName>
        <fullName evidence="1">Uncharacterized protein</fullName>
    </submittedName>
</protein>
<sequence length="65" mass="7159">MNAFSIFSAILAVVSLILLGFVMLVSDSFMFAAIPTVLAAAYLDHLGIEKSMRDFLAEGRVRHDR</sequence>
<gene>
    <name evidence="1" type="ORF">CQZ99_09760</name>
</gene>
<name>A0A2S9EUL7_9PSED</name>
<dbReference type="RefSeq" id="WP_105696505.1">
    <property type="nucleotide sequence ID" value="NZ_CP159260.1"/>
</dbReference>
<dbReference type="Proteomes" id="UP000238045">
    <property type="component" value="Unassembled WGS sequence"/>
</dbReference>
<proteinExistence type="predicted"/>
<accession>A0A2S9EUL7</accession>
<reference evidence="1 2" key="1">
    <citation type="submission" date="2017-09" db="EMBL/GenBank/DDBJ databases">
        <title>Genomic, metabolic, and phenotypic characteristics of bacterial isolates from the natural microbiome of the model nematode Caenorhabditis elegans.</title>
        <authorList>
            <person name="Zimmermann J."/>
            <person name="Obeng N."/>
            <person name="Yang W."/>
            <person name="Obeng O."/>
            <person name="Kissoyan K."/>
            <person name="Pees B."/>
            <person name="Dirksen P."/>
            <person name="Hoppner M."/>
            <person name="Franke A."/>
            <person name="Rosenstiel P."/>
            <person name="Leippe M."/>
            <person name="Dierking K."/>
            <person name="Kaleta C."/>
            <person name="Schulenburg H."/>
        </authorList>
    </citation>
    <scope>NUCLEOTIDE SEQUENCE [LARGE SCALE GENOMIC DNA]</scope>
    <source>
        <strain evidence="1 2">MYb117</strain>
    </source>
</reference>
<keyword evidence="2" id="KW-1185">Reference proteome</keyword>
<evidence type="ECO:0000313" key="1">
    <source>
        <dbReference type="EMBL" id="PRC19623.1"/>
    </source>
</evidence>
<dbReference type="EMBL" id="PCQL01000008">
    <property type="protein sequence ID" value="PRC19623.1"/>
    <property type="molecule type" value="Genomic_DNA"/>
</dbReference>
<dbReference type="AlphaFoldDB" id="A0A2S9EUL7"/>
<evidence type="ECO:0000313" key="2">
    <source>
        <dbReference type="Proteomes" id="UP000238045"/>
    </source>
</evidence>